<protein>
    <submittedName>
        <fullName evidence="3">Secreted protein</fullName>
    </submittedName>
</protein>
<dbReference type="Proteomes" id="UP000271098">
    <property type="component" value="Unassembled WGS sequence"/>
</dbReference>
<evidence type="ECO:0000313" key="3">
    <source>
        <dbReference type="WBParaSite" id="GPUH_0000093201-mRNA-1"/>
    </source>
</evidence>
<reference evidence="1 2" key="2">
    <citation type="submission" date="2018-11" db="EMBL/GenBank/DDBJ databases">
        <authorList>
            <consortium name="Pathogen Informatics"/>
        </authorList>
    </citation>
    <scope>NUCLEOTIDE SEQUENCE [LARGE SCALE GENOMIC DNA]</scope>
</reference>
<organism evidence="3">
    <name type="scientific">Gongylonema pulchrum</name>
    <dbReference type="NCBI Taxonomy" id="637853"/>
    <lineage>
        <taxon>Eukaryota</taxon>
        <taxon>Metazoa</taxon>
        <taxon>Ecdysozoa</taxon>
        <taxon>Nematoda</taxon>
        <taxon>Chromadorea</taxon>
        <taxon>Rhabditida</taxon>
        <taxon>Spirurina</taxon>
        <taxon>Spiruromorpha</taxon>
        <taxon>Spiruroidea</taxon>
        <taxon>Gongylonematidae</taxon>
        <taxon>Gongylonema</taxon>
    </lineage>
</organism>
<gene>
    <name evidence="1" type="ORF">GPUH_LOCUS932</name>
</gene>
<dbReference type="WBParaSite" id="GPUH_0000093201-mRNA-1">
    <property type="protein sequence ID" value="GPUH_0000093201-mRNA-1"/>
    <property type="gene ID" value="GPUH_0000093201"/>
</dbReference>
<keyword evidence="2" id="KW-1185">Reference proteome</keyword>
<dbReference type="AlphaFoldDB" id="A0A183CWU1"/>
<dbReference type="EMBL" id="UYRT01000994">
    <property type="protein sequence ID" value="VDK29050.1"/>
    <property type="molecule type" value="Genomic_DNA"/>
</dbReference>
<accession>A0A183CWU1</accession>
<proteinExistence type="predicted"/>
<evidence type="ECO:0000313" key="2">
    <source>
        <dbReference type="Proteomes" id="UP000271098"/>
    </source>
</evidence>
<name>A0A183CWU1_9BILA</name>
<sequence>MLMLDAAVGAAVGAAPSGRFPIRRLFGMGSGPAATQLCCSFDDPAILVEPNPHPAPPFFLLKPPPSSVSQIYIECLCRVIRIIICNCSLLAN</sequence>
<evidence type="ECO:0000313" key="1">
    <source>
        <dbReference type="EMBL" id="VDK29050.1"/>
    </source>
</evidence>
<reference evidence="3" key="1">
    <citation type="submission" date="2016-06" db="UniProtKB">
        <authorList>
            <consortium name="WormBaseParasite"/>
        </authorList>
    </citation>
    <scope>IDENTIFICATION</scope>
</reference>